<organism evidence="1 2">
    <name type="scientific">Brucella gallinifaecis</name>
    <dbReference type="NCBI Taxonomy" id="215590"/>
    <lineage>
        <taxon>Bacteria</taxon>
        <taxon>Pseudomonadati</taxon>
        <taxon>Pseudomonadota</taxon>
        <taxon>Alphaproteobacteria</taxon>
        <taxon>Hyphomicrobiales</taxon>
        <taxon>Brucellaceae</taxon>
        <taxon>Brucella/Ochrobactrum group</taxon>
        <taxon>Brucella</taxon>
    </lineage>
</organism>
<name>A0A502BHT1_9HYPH</name>
<reference evidence="1 2" key="1">
    <citation type="journal article" date="2003" name="Int. J. Syst. Evol. Microbiol.">
        <title>Towards a standardized format for the description of a novel species (of an established genus): Ochrobactrum gallinifaecis sp. nov.</title>
        <authorList>
            <person name="Kampfer P."/>
            <person name="Buczolits S."/>
            <person name="Albrecht A."/>
            <person name="Busse H.J."/>
            <person name="Stackebrandt E."/>
        </authorList>
    </citation>
    <scope>NUCLEOTIDE SEQUENCE [LARGE SCALE GENOMIC DNA]</scope>
    <source>
        <strain evidence="1 2">ISO 196</strain>
    </source>
</reference>
<comment type="caution">
    <text evidence="1">The sequence shown here is derived from an EMBL/GenBank/DDBJ whole genome shotgun (WGS) entry which is preliminary data.</text>
</comment>
<proteinExistence type="predicted"/>
<protein>
    <submittedName>
        <fullName evidence="1">Histidinol dehydrogenase</fullName>
    </submittedName>
</protein>
<dbReference type="RefSeq" id="WP_140906385.1">
    <property type="nucleotide sequence ID" value="NZ_JBHTMD010000015.1"/>
</dbReference>
<dbReference type="Proteomes" id="UP000315388">
    <property type="component" value="Unassembled WGS sequence"/>
</dbReference>
<keyword evidence="2" id="KW-1185">Reference proteome</keyword>
<gene>
    <name evidence="1" type="ORF">FHY56_17395</name>
</gene>
<evidence type="ECO:0000313" key="2">
    <source>
        <dbReference type="Proteomes" id="UP000315388"/>
    </source>
</evidence>
<dbReference type="OrthoDB" id="8301496at2"/>
<sequence length="82" mass="9465">MTLYIRDQSVDDLAIKVAKLGKAPNKTEAVRRALLNEISRLEQAEPLEQRVKKIQDEFKQLAGPTRTPFDMKAFRDSLYEDD</sequence>
<dbReference type="AlphaFoldDB" id="A0A502BHT1"/>
<dbReference type="Pfam" id="PF07704">
    <property type="entry name" value="PSK_trans_fac"/>
    <property type="match status" value="1"/>
</dbReference>
<dbReference type="InterPro" id="IPR011660">
    <property type="entry name" value="VapB-like"/>
</dbReference>
<evidence type="ECO:0000313" key="1">
    <source>
        <dbReference type="EMBL" id="TPF73890.1"/>
    </source>
</evidence>
<accession>A0A502BHT1</accession>
<dbReference type="EMBL" id="VEWJ01000027">
    <property type="protein sequence ID" value="TPF73890.1"/>
    <property type="molecule type" value="Genomic_DNA"/>
</dbReference>